<keyword evidence="2" id="KW-0812">Transmembrane</keyword>
<feature type="compositionally biased region" description="Low complexity" evidence="1">
    <location>
        <begin position="385"/>
        <end position="400"/>
    </location>
</feature>
<protein>
    <submittedName>
        <fullName evidence="3">Uncharacterized protein</fullName>
    </submittedName>
</protein>
<feature type="transmembrane region" description="Helical" evidence="2">
    <location>
        <begin position="887"/>
        <end position="906"/>
    </location>
</feature>
<feature type="compositionally biased region" description="Acidic residues" evidence="1">
    <location>
        <begin position="1015"/>
        <end position="1029"/>
    </location>
</feature>
<dbReference type="EMBL" id="MU001495">
    <property type="protein sequence ID" value="KAF2448436.1"/>
    <property type="molecule type" value="Genomic_DNA"/>
</dbReference>
<feature type="compositionally biased region" description="Low complexity" evidence="1">
    <location>
        <begin position="1030"/>
        <end position="1039"/>
    </location>
</feature>
<feature type="compositionally biased region" description="Polar residues" evidence="1">
    <location>
        <begin position="127"/>
        <end position="140"/>
    </location>
</feature>
<feature type="compositionally biased region" description="Polar residues" evidence="1">
    <location>
        <begin position="217"/>
        <end position="232"/>
    </location>
</feature>
<sequence>MATLCTNIIVPLQPHEIQAGLNNSPYYHLHSFKSSGRSIEGLHPIPLRYIAMLSSEERTELLSQCEEIELHWDLDTPRDEKWRYMETRKTLAKWSQYDYGHDQDSKAKSLAASSRRSREEALHELGTASSNKTRQASFKTLTPDEPMSERDRILNMIAPQNNPVGVSRMKIKTASDEELLHAAHVFKTSADQTEEKFGFPPFAFSQGPYVNKLGARRTTTPKSTRSATSTRGAPNESFHKPLGAATRDPLAEEQRLQNGKEFQRAVAAAAEEDPLSVAALIAKWEIKTSLPKTSTSTGTEQEPSAAPLSQPSVETPTVPRHSYDEDACTVESLENLSESDDVYVSSHSCGEIPGFLVEDSDTMSHSDEEDMYHTTVYIGSDAHNPTPSSPDSPSTPSETSCAVSAHSDDGEELAPEAKIEHTHASIAPGTESLYTMAPTLAHEGKSLVSPSIEATTHPPDDQGTHTPKEPVLIMPTFPLTPNTEVLNELVSNHETQVLQESKHRAIPNATTTDPLPAPELLPPSFLDRSLVIAPIDRVATDPNSITDALVDGTPLSHRHAAHAHLNNNENELCFQNTQQPDYVLPSDNASGEHASYEDDKQTSKPNPQHIDSALAQPALPVATAHVYSDDPIHEAVVFPNESMDKTDVRFKKPSKVKPDVPPLLNLDGEQIDDWAQGLLAAIQDHTSSQSLARQQMAPTENVDDAMEVKDFVAATHIGAIAKQKVAIFNAAETSHDENIEAFDNDNNDHIEVREGEKVEAQPPKEEAPKIDLVENTPELSVQPTTINAPAAGNEYAHTPEEWTSLVHLASYRPLQPDDPVATLLSLLDRFQPPSIYPLTVVQQHELHRSAPAFVPYLRIAADHLSSIFSFYVLISFFKPDTRASRHVYLVAGALLGGVWIVLYCLRRKTTGPCHVRFARRSKRITKKSCLSVFVALLAVAVVVAAVAHGTWPNEDSTTVVTSHTRQTENKAAGAEMDICPSTLDWASVFDSFIACDANTPTSVFVVPRDSAINDDVNESGSESDSDSDSDNAQTSTTDSYGAPNAVAKDASADLVGPLWGLGISVLIATVKYWWAQRMFDRYLQNHP</sequence>
<evidence type="ECO:0000256" key="2">
    <source>
        <dbReference type="SAM" id="Phobius"/>
    </source>
</evidence>
<dbReference type="AlphaFoldDB" id="A0A9P4PTB0"/>
<evidence type="ECO:0000256" key="1">
    <source>
        <dbReference type="SAM" id="MobiDB-lite"/>
    </source>
</evidence>
<evidence type="ECO:0000313" key="4">
    <source>
        <dbReference type="Proteomes" id="UP000799764"/>
    </source>
</evidence>
<feature type="region of interest" description="Disordered" evidence="1">
    <location>
        <begin position="105"/>
        <end position="145"/>
    </location>
</feature>
<feature type="region of interest" description="Disordered" evidence="1">
    <location>
        <begin position="378"/>
        <end position="412"/>
    </location>
</feature>
<feature type="region of interest" description="Disordered" evidence="1">
    <location>
        <begin position="213"/>
        <end position="252"/>
    </location>
</feature>
<dbReference type="OrthoDB" id="10631624at2759"/>
<keyword evidence="4" id="KW-1185">Reference proteome</keyword>
<name>A0A9P4PTB0_9PLEO</name>
<reference evidence="3" key="1">
    <citation type="journal article" date="2020" name="Stud. Mycol.">
        <title>101 Dothideomycetes genomes: a test case for predicting lifestyles and emergence of pathogens.</title>
        <authorList>
            <person name="Haridas S."/>
            <person name="Albert R."/>
            <person name="Binder M."/>
            <person name="Bloem J."/>
            <person name="Labutti K."/>
            <person name="Salamov A."/>
            <person name="Andreopoulos B."/>
            <person name="Baker S."/>
            <person name="Barry K."/>
            <person name="Bills G."/>
            <person name="Bluhm B."/>
            <person name="Cannon C."/>
            <person name="Castanera R."/>
            <person name="Culley D."/>
            <person name="Daum C."/>
            <person name="Ezra D."/>
            <person name="Gonzalez J."/>
            <person name="Henrissat B."/>
            <person name="Kuo A."/>
            <person name="Liang C."/>
            <person name="Lipzen A."/>
            <person name="Lutzoni F."/>
            <person name="Magnuson J."/>
            <person name="Mondo S."/>
            <person name="Nolan M."/>
            <person name="Ohm R."/>
            <person name="Pangilinan J."/>
            <person name="Park H.-J."/>
            <person name="Ramirez L."/>
            <person name="Alfaro M."/>
            <person name="Sun H."/>
            <person name="Tritt A."/>
            <person name="Yoshinaga Y."/>
            <person name="Zwiers L.-H."/>
            <person name="Turgeon B."/>
            <person name="Goodwin S."/>
            <person name="Spatafora J."/>
            <person name="Crous P."/>
            <person name="Grigoriev I."/>
        </authorList>
    </citation>
    <scope>NUCLEOTIDE SEQUENCE</scope>
    <source>
        <strain evidence="3">CBS 690.94</strain>
    </source>
</reference>
<proteinExistence type="predicted"/>
<comment type="caution">
    <text evidence="3">The sequence shown here is derived from an EMBL/GenBank/DDBJ whole genome shotgun (WGS) entry which is preliminary data.</text>
</comment>
<feature type="compositionally biased region" description="Polar residues" evidence="1">
    <location>
        <begin position="291"/>
        <end position="315"/>
    </location>
</feature>
<feature type="transmembrane region" description="Helical" evidence="2">
    <location>
        <begin position="1054"/>
        <end position="1074"/>
    </location>
</feature>
<dbReference type="Proteomes" id="UP000799764">
    <property type="component" value="Unassembled WGS sequence"/>
</dbReference>
<keyword evidence="2" id="KW-1133">Transmembrane helix</keyword>
<keyword evidence="2" id="KW-0472">Membrane</keyword>
<gene>
    <name evidence="3" type="ORF">P171DRAFT_508640</name>
</gene>
<feature type="region of interest" description="Disordered" evidence="1">
    <location>
        <begin position="1014"/>
        <end position="1043"/>
    </location>
</feature>
<evidence type="ECO:0000313" key="3">
    <source>
        <dbReference type="EMBL" id="KAF2448436.1"/>
    </source>
</evidence>
<feature type="region of interest" description="Disordered" evidence="1">
    <location>
        <begin position="291"/>
        <end position="322"/>
    </location>
</feature>
<organism evidence="3 4">
    <name type="scientific">Karstenula rhodostoma CBS 690.94</name>
    <dbReference type="NCBI Taxonomy" id="1392251"/>
    <lineage>
        <taxon>Eukaryota</taxon>
        <taxon>Fungi</taxon>
        <taxon>Dikarya</taxon>
        <taxon>Ascomycota</taxon>
        <taxon>Pezizomycotina</taxon>
        <taxon>Dothideomycetes</taxon>
        <taxon>Pleosporomycetidae</taxon>
        <taxon>Pleosporales</taxon>
        <taxon>Massarineae</taxon>
        <taxon>Didymosphaeriaceae</taxon>
        <taxon>Karstenula</taxon>
    </lineage>
</organism>
<feature type="transmembrane region" description="Helical" evidence="2">
    <location>
        <begin position="927"/>
        <end position="947"/>
    </location>
</feature>
<feature type="region of interest" description="Disordered" evidence="1">
    <location>
        <begin position="580"/>
        <end position="610"/>
    </location>
</feature>
<accession>A0A9P4PTB0</accession>